<dbReference type="Proteomes" id="UP000887300">
    <property type="component" value="Unassembled WGS sequence"/>
</dbReference>
<feature type="domain" description="Trimeric autotransporter adhesin YadA-like head" evidence="2">
    <location>
        <begin position="161"/>
        <end position="187"/>
    </location>
</feature>
<dbReference type="Pfam" id="PF05658">
    <property type="entry name" value="YadA_head"/>
    <property type="match status" value="3"/>
</dbReference>
<dbReference type="SUPFAM" id="SSF101967">
    <property type="entry name" value="Adhesin YadA, collagen-binding domain"/>
    <property type="match status" value="2"/>
</dbReference>
<feature type="domain" description="Trimeric autotransporter adhesin YadA-like head" evidence="2">
    <location>
        <begin position="134"/>
        <end position="158"/>
    </location>
</feature>
<evidence type="ECO:0008006" key="6">
    <source>
        <dbReference type="Google" id="ProtNLM"/>
    </source>
</evidence>
<comment type="caution">
    <text evidence="4">The sequence shown here is derived from an EMBL/GenBank/DDBJ whole genome shotgun (WGS) entry which is preliminary data.</text>
</comment>
<dbReference type="InterPro" id="IPR011049">
    <property type="entry name" value="Serralysin-like_metalloprot_C"/>
</dbReference>
<dbReference type="Pfam" id="PF05662">
    <property type="entry name" value="YadA_stalk"/>
    <property type="match status" value="2"/>
</dbReference>
<feature type="compositionally biased region" description="Gly residues" evidence="1">
    <location>
        <begin position="1"/>
        <end position="10"/>
    </location>
</feature>
<dbReference type="AlphaFoldDB" id="A0A8X8GA51"/>
<dbReference type="InterPro" id="IPR008640">
    <property type="entry name" value="Adhesin_Head_dom"/>
</dbReference>
<sequence>LHYTNGGGGVSATPTNTASAGSPGSSPVVITNVGNGAVVANGTDAVNGGQLYGAEQTAQAQANQAQTNAEGYAGQVAHQAQTTAEGYAGQVAASDSNQALQAANQHSNGLFTMTCHQAGNGSGDIVCGRNAQVSGQNSSAQGTDAQASGAGANAYGANTKAVGEGATAIGNSAVAAGISTTALGDHAEAVAPNSTALGENSVALGAGSAALGYGSMARRANSVSVGNAAAGLHRQVTNVAAGTQPHDAVNLQQFQDGLQGLQAASNAEADKVGSVDASLGEAAAQAAAGVGNNTISGATADYNGQASFAFSYQHRFSYHWTGDVTVASNGGAANTVAAAGAGYSW</sequence>
<dbReference type="EMBL" id="JABBHS010000389">
    <property type="protein sequence ID" value="MBU2724064.1"/>
    <property type="molecule type" value="Genomic_DNA"/>
</dbReference>
<dbReference type="GO" id="GO:0019867">
    <property type="term" value="C:outer membrane"/>
    <property type="evidence" value="ECO:0007669"/>
    <property type="project" value="InterPro"/>
</dbReference>
<organism evidence="4 5">
    <name type="scientific">Acidithiobacillus ferridurans</name>
    <dbReference type="NCBI Taxonomy" id="1232575"/>
    <lineage>
        <taxon>Bacteria</taxon>
        <taxon>Pseudomonadati</taxon>
        <taxon>Pseudomonadota</taxon>
        <taxon>Acidithiobacillia</taxon>
        <taxon>Acidithiobacillales</taxon>
        <taxon>Acidithiobacillaceae</taxon>
        <taxon>Acidithiobacillus</taxon>
    </lineage>
</organism>
<reference evidence="4" key="1">
    <citation type="journal article" date="2021" name="ISME J.">
        <title>Genomic evolution of the class Acidithiobacillia: deep-branching Proteobacteria living in extreme acidic conditions.</title>
        <authorList>
            <person name="Moya-Beltran A."/>
            <person name="Beard S."/>
            <person name="Rojas-Villalobos C."/>
            <person name="Issotta F."/>
            <person name="Gallardo Y."/>
            <person name="Ulloa R."/>
            <person name="Giaveno A."/>
            <person name="Degli Esposti M."/>
            <person name="Johnson D.B."/>
            <person name="Quatrini R."/>
        </authorList>
    </citation>
    <scope>NUCLEOTIDE SEQUENCE</scope>
    <source>
        <strain evidence="4">DSM 583</strain>
    </source>
</reference>
<name>A0A8X8GA51_ACIFI</name>
<feature type="non-terminal residue" evidence="4">
    <location>
        <position position="1"/>
    </location>
</feature>
<evidence type="ECO:0000256" key="1">
    <source>
        <dbReference type="SAM" id="MobiDB-lite"/>
    </source>
</evidence>
<dbReference type="CDD" id="cd12820">
    <property type="entry name" value="LbR_YadA-like"/>
    <property type="match status" value="1"/>
</dbReference>
<dbReference type="Gene3D" id="2.150.10.10">
    <property type="entry name" value="Serralysin-like metalloprotease, C-terminal"/>
    <property type="match status" value="2"/>
</dbReference>
<feature type="region of interest" description="Disordered" evidence="1">
    <location>
        <begin position="1"/>
        <end position="24"/>
    </location>
</feature>
<evidence type="ECO:0000313" key="5">
    <source>
        <dbReference type="Proteomes" id="UP000887300"/>
    </source>
</evidence>
<protein>
    <recommendedName>
        <fullName evidence="6">Adhesin</fullName>
    </recommendedName>
</protein>
<proteinExistence type="predicted"/>
<feature type="domain" description="Trimeric autotransporter adhesin YadA-like stalk" evidence="3">
    <location>
        <begin position="235"/>
        <end position="276"/>
    </location>
</feature>
<evidence type="ECO:0000313" key="4">
    <source>
        <dbReference type="EMBL" id="MBU2724064.1"/>
    </source>
</evidence>
<evidence type="ECO:0000259" key="2">
    <source>
        <dbReference type="Pfam" id="PF05658"/>
    </source>
</evidence>
<dbReference type="InterPro" id="IPR008635">
    <property type="entry name" value="Coiled_stalk_dom"/>
</dbReference>
<gene>
    <name evidence="4" type="ORF">HF568_12815</name>
</gene>
<feature type="domain" description="Trimeric autotransporter adhesin YadA-like stalk" evidence="3">
    <location>
        <begin position="30"/>
        <end position="69"/>
    </location>
</feature>
<evidence type="ECO:0000259" key="3">
    <source>
        <dbReference type="Pfam" id="PF05662"/>
    </source>
</evidence>
<feature type="domain" description="Trimeric autotransporter adhesin YadA-like head" evidence="2">
    <location>
        <begin position="192"/>
        <end position="208"/>
    </location>
</feature>
<accession>A0A8X8GA51</accession>
<feature type="compositionally biased region" description="Polar residues" evidence="1">
    <location>
        <begin position="12"/>
        <end position="24"/>
    </location>
</feature>